<dbReference type="AlphaFoldDB" id="A0A815V3C2"/>
<dbReference type="OrthoDB" id="422086at2759"/>
<accession>A0A815V3C2</accession>
<dbReference type="Proteomes" id="UP000681722">
    <property type="component" value="Unassembled WGS sequence"/>
</dbReference>
<keyword evidence="3" id="KW-1185">Reference proteome</keyword>
<gene>
    <name evidence="1" type="ORF">GPM918_LOCUS37833</name>
    <name evidence="2" type="ORF">SRO942_LOCUS38617</name>
</gene>
<proteinExistence type="predicted"/>
<dbReference type="EMBL" id="CAJNOQ010024394">
    <property type="protein sequence ID" value="CAF1526940.1"/>
    <property type="molecule type" value="Genomic_DNA"/>
</dbReference>
<reference evidence="1" key="1">
    <citation type="submission" date="2021-02" db="EMBL/GenBank/DDBJ databases">
        <authorList>
            <person name="Nowell W R."/>
        </authorList>
    </citation>
    <scope>NUCLEOTIDE SEQUENCE</scope>
</reference>
<protein>
    <submittedName>
        <fullName evidence="1">Uncharacterized protein</fullName>
    </submittedName>
</protein>
<evidence type="ECO:0000313" key="1">
    <source>
        <dbReference type="EMBL" id="CAF1526940.1"/>
    </source>
</evidence>
<name>A0A815V3C2_9BILA</name>
<dbReference type="Proteomes" id="UP000663829">
    <property type="component" value="Unassembled WGS sequence"/>
</dbReference>
<evidence type="ECO:0000313" key="3">
    <source>
        <dbReference type="Proteomes" id="UP000663829"/>
    </source>
</evidence>
<feature type="non-terminal residue" evidence="1">
    <location>
        <position position="1"/>
    </location>
</feature>
<dbReference type="EMBL" id="CAJOBC010089962">
    <property type="protein sequence ID" value="CAF4386040.1"/>
    <property type="molecule type" value="Genomic_DNA"/>
</dbReference>
<evidence type="ECO:0000313" key="2">
    <source>
        <dbReference type="EMBL" id="CAF4386040.1"/>
    </source>
</evidence>
<organism evidence="1 3">
    <name type="scientific">Didymodactylos carnosus</name>
    <dbReference type="NCBI Taxonomy" id="1234261"/>
    <lineage>
        <taxon>Eukaryota</taxon>
        <taxon>Metazoa</taxon>
        <taxon>Spiralia</taxon>
        <taxon>Gnathifera</taxon>
        <taxon>Rotifera</taxon>
        <taxon>Eurotatoria</taxon>
        <taxon>Bdelloidea</taxon>
        <taxon>Philodinida</taxon>
        <taxon>Philodinidae</taxon>
        <taxon>Didymodactylos</taxon>
    </lineage>
</organism>
<comment type="caution">
    <text evidence="1">The sequence shown here is derived from an EMBL/GenBank/DDBJ whole genome shotgun (WGS) entry which is preliminary data.</text>
</comment>
<sequence>QHDICFNQRTKYEEYTLIRCFRHDYINHQKCVPVGILFIRGYDLKYNSKHTYEDV</sequence>